<evidence type="ECO:0000313" key="2">
    <source>
        <dbReference type="EMBL" id="RDB21354.1"/>
    </source>
</evidence>
<feature type="compositionally biased region" description="Polar residues" evidence="1">
    <location>
        <begin position="92"/>
        <end position="102"/>
    </location>
</feature>
<comment type="caution">
    <text evidence="2">The sequence shown here is derived from an EMBL/GenBank/DDBJ whole genome shotgun (WGS) entry which is preliminary data.</text>
</comment>
<evidence type="ECO:0000313" key="3">
    <source>
        <dbReference type="Proteomes" id="UP000076154"/>
    </source>
</evidence>
<dbReference type="AlphaFoldDB" id="A0A369JPP2"/>
<name>A0A369JPP2_HYPMA</name>
<feature type="compositionally biased region" description="Polar residues" evidence="1">
    <location>
        <begin position="14"/>
        <end position="23"/>
    </location>
</feature>
<dbReference type="OrthoDB" id="2881925at2759"/>
<dbReference type="EMBL" id="LUEZ02000055">
    <property type="protein sequence ID" value="RDB21354.1"/>
    <property type="molecule type" value="Genomic_DNA"/>
</dbReference>
<dbReference type="CDD" id="cd21075">
    <property type="entry name" value="DBD_XPA-like"/>
    <property type="match status" value="1"/>
</dbReference>
<sequence length="200" mass="22119">MPRVPTTPIRQHRNSSTTTTFNPGRSHPNGILILRSTAMRRYSLSGMDLHAILPVEVRRNPRGGRNIMRYNERDVRHLAHHLSRDALEGRTYESTSAQSPAAANNVPAPDCIIFTSAYIDYAEDGDGATPPFEEDEDETSMTGETPPLIDNAEYEENIFDGDPDEAADLCTPNSKFLDTDANAGFRLITPPVASIMASFR</sequence>
<gene>
    <name evidence="2" type="ORF">Hypma_011903</name>
</gene>
<feature type="region of interest" description="Disordered" evidence="1">
    <location>
        <begin position="1"/>
        <end position="28"/>
    </location>
</feature>
<reference evidence="2" key="1">
    <citation type="submission" date="2018-04" db="EMBL/GenBank/DDBJ databases">
        <title>Whole genome sequencing of Hypsizygus marmoreus.</title>
        <authorList>
            <person name="Choi I.-G."/>
            <person name="Min B."/>
            <person name="Kim J.-G."/>
            <person name="Kim S."/>
            <person name="Oh Y.-L."/>
            <person name="Kong W.-S."/>
            <person name="Park H."/>
            <person name="Jeong J."/>
            <person name="Song E.-S."/>
        </authorList>
    </citation>
    <scope>NUCLEOTIDE SEQUENCE [LARGE SCALE GENOMIC DNA]</scope>
    <source>
        <strain evidence="2">51987-8</strain>
    </source>
</reference>
<protein>
    <submittedName>
        <fullName evidence="2">Uncharacterized protein</fullName>
    </submittedName>
</protein>
<dbReference type="Proteomes" id="UP000076154">
    <property type="component" value="Unassembled WGS sequence"/>
</dbReference>
<dbReference type="InParanoid" id="A0A369JPP2"/>
<feature type="region of interest" description="Disordered" evidence="1">
    <location>
        <begin position="124"/>
        <end position="148"/>
    </location>
</feature>
<evidence type="ECO:0000256" key="1">
    <source>
        <dbReference type="SAM" id="MobiDB-lite"/>
    </source>
</evidence>
<feature type="region of interest" description="Disordered" evidence="1">
    <location>
        <begin position="86"/>
        <end position="105"/>
    </location>
</feature>
<proteinExistence type="predicted"/>
<organism evidence="2 3">
    <name type="scientific">Hypsizygus marmoreus</name>
    <name type="common">White beech mushroom</name>
    <name type="synonym">Agaricus marmoreus</name>
    <dbReference type="NCBI Taxonomy" id="39966"/>
    <lineage>
        <taxon>Eukaryota</taxon>
        <taxon>Fungi</taxon>
        <taxon>Dikarya</taxon>
        <taxon>Basidiomycota</taxon>
        <taxon>Agaricomycotina</taxon>
        <taxon>Agaricomycetes</taxon>
        <taxon>Agaricomycetidae</taxon>
        <taxon>Agaricales</taxon>
        <taxon>Tricholomatineae</taxon>
        <taxon>Lyophyllaceae</taxon>
        <taxon>Hypsizygus</taxon>
    </lineage>
</organism>
<keyword evidence="3" id="KW-1185">Reference proteome</keyword>
<accession>A0A369JPP2</accession>
<feature type="compositionally biased region" description="Acidic residues" evidence="1">
    <location>
        <begin position="124"/>
        <end position="139"/>
    </location>
</feature>